<comment type="caution">
    <text evidence="3">The sequence shown here is derived from an EMBL/GenBank/DDBJ whole genome shotgun (WGS) entry which is preliminary data.</text>
</comment>
<feature type="transmembrane region" description="Helical" evidence="1">
    <location>
        <begin position="67"/>
        <end position="88"/>
    </location>
</feature>
<feature type="transmembrane region" description="Helical" evidence="1">
    <location>
        <begin position="118"/>
        <end position="135"/>
    </location>
</feature>
<name>A0A927YRV4_9FIRM</name>
<dbReference type="InterPro" id="IPR038765">
    <property type="entry name" value="Papain-like_cys_pep_sf"/>
</dbReference>
<dbReference type="EMBL" id="SVER01000050">
    <property type="protein sequence ID" value="MBE5920776.1"/>
    <property type="molecule type" value="Genomic_DNA"/>
</dbReference>
<dbReference type="PANTHER" id="PTHR42736:SF1">
    <property type="entry name" value="PROTEIN-GLUTAMINE GAMMA-GLUTAMYLTRANSFERASE"/>
    <property type="match status" value="1"/>
</dbReference>
<keyword evidence="1" id="KW-1133">Transmembrane helix</keyword>
<feature type="transmembrane region" description="Helical" evidence="1">
    <location>
        <begin position="142"/>
        <end position="161"/>
    </location>
</feature>
<dbReference type="AlphaFoldDB" id="A0A927YRV4"/>
<evidence type="ECO:0000313" key="4">
    <source>
        <dbReference type="Proteomes" id="UP000766246"/>
    </source>
</evidence>
<dbReference type="PANTHER" id="PTHR42736">
    <property type="entry name" value="PROTEIN-GLUTAMINE GAMMA-GLUTAMYLTRANSFERASE"/>
    <property type="match status" value="1"/>
</dbReference>
<feature type="transmembrane region" description="Helical" evidence="1">
    <location>
        <begin position="630"/>
        <end position="656"/>
    </location>
</feature>
<evidence type="ECO:0000313" key="3">
    <source>
        <dbReference type="EMBL" id="MBE5920776.1"/>
    </source>
</evidence>
<feature type="transmembrane region" description="Helical" evidence="1">
    <location>
        <begin position="198"/>
        <end position="215"/>
    </location>
</feature>
<dbReference type="InterPro" id="IPR052901">
    <property type="entry name" value="Bact_TGase-like"/>
</dbReference>
<feature type="transmembrane region" description="Helical" evidence="1">
    <location>
        <begin position="95"/>
        <end position="112"/>
    </location>
</feature>
<dbReference type="Pfam" id="PF01841">
    <property type="entry name" value="Transglut_core"/>
    <property type="match status" value="1"/>
</dbReference>
<dbReference type="Proteomes" id="UP000766246">
    <property type="component" value="Unassembled WGS sequence"/>
</dbReference>
<dbReference type="Gene3D" id="3.10.620.30">
    <property type="match status" value="1"/>
</dbReference>
<feature type="domain" description="Transglutaminase-like" evidence="2">
    <location>
        <begin position="509"/>
        <end position="580"/>
    </location>
</feature>
<reference evidence="3" key="1">
    <citation type="submission" date="2019-04" db="EMBL/GenBank/DDBJ databases">
        <title>Evolution of Biomass-Degrading Anaerobic Consortia Revealed by Metagenomics.</title>
        <authorList>
            <person name="Peng X."/>
        </authorList>
    </citation>
    <scope>NUCLEOTIDE SEQUENCE</scope>
    <source>
        <strain evidence="3">SIG311</strain>
    </source>
</reference>
<dbReference type="InterPro" id="IPR002931">
    <property type="entry name" value="Transglutaminase-like"/>
</dbReference>
<keyword evidence="1" id="KW-0812">Transmembrane</keyword>
<dbReference type="SUPFAM" id="SSF54001">
    <property type="entry name" value="Cysteine proteinases"/>
    <property type="match status" value="1"/>
</dbReference>
<feature type="transmembrane region" description="Helical" evidence="1">
    <location>
        <begin position="173"/>
        <end position="191"/>
    </location>
</feature>
<sequence>MIRGRVSMGKILGLLLRKIQKRMKNSVGFIRDIRATIFVFIISVIWVEVCLLGGFREAIGVADLERNSFVICSTLFYLLFCLIGYMINLFEDGKMAIVLSVIVALPLGVLLFRYRHIALLLALIIAVGLRLLLGLISWQQQLIKYGIFLMGAVAVFLWYFYDCFETVNTVNRILFAAIIVISLSSIQQILVEKNKGEFPFHFFLLLCLFILIIPVKPNPLDWSRVQSLAGKIADASDNVAYYFSGIYDNGNYDTGYSNLQVKVGKVKKSNKNQLVLTTSQIPYIVYTDSTTGKQMKGRKVIYLQGQQGVDNRQLIEFLQFLYNHDVDRSKAGVFSQISKISIEYVYLTTGDEIVPRGVISLKSSGGEIHKKGYMENTVYLDIDYGSPVFMQLCEEKTVDKSPLSYELMCKYTNEIYRMDLSKIISKQEYEASLLDDDLSEFEALPKDDKNLHDLALKITKLADNDYDKCRLIEGYLRQYPYTTDAVGGYDKQSTMATADGMGDIADRFLFDTKEGYCVHFTSSMVILLREAGIPARAMSGFRYLYPYERQKEYKVQANCAHLWPEAYIDGIGWIPFEPTSAYYSSEEVTWHRGEGEKAVDNGDVMESLVQIAPEIPTDEKADSRKVDKGFVVTVVVIIVLSIAALIGFAIAITVLIRYVKYKHASLDERLIMDVESIKLQLVKNAASQIEDRGLLSDYLVLVADGLKPEVQHSFNLYYKILYGGKTGTITKEDSIRTHQLVEAISKS</sequence>
<accession>A0A927YRV4</accession>
<keyword evidence="1" id="KW-0472">Membrane</keyword>
<protein>
    <submittedName>
        <fullName evidence="3">Transglutaminase domain-containing protein</fullName>
    </submittedName>
</protein>
<gene>
    <name evidence="3" type="ORF">E7272_13175</name>
</gene>
<proteinExistence type="predicted"/>
<dbReference type="SMART" id="SM00460">
    <property type="entry name" value="TGc"/>
    <property type="match status" value="1"/>
</dbReference>
<evidence type="ECO:0000259" key="2">
    <source>
        <dbReference type="SMART" id="SM00460"/>
    </source>
</evidence>
<feature type="transmembrane region" description="Helical" evidence="1">
    <location>
        <begin position="33"/>
        <end position="55"/>
    </location>
</feature>
<organism evidence="3 4">
    <name type="scientific">Pseudobutyrivibrio ruminis</name>
    <dbReference type="NCBI Taxonomy" id="46206"/>
    <lineage>
        <taxon>Bacteria</taxon>
        <taxon>Bacillati</taxon>
        <taxon>Bacillota</taxon>
        <taxon>Clostridia</taxon>
        <taxon>Lachnospirales</taxon>
        <taxon>Lachnospiraceae</taxon>
        <taxon>Pseudobutyrivibrio</taxon>
    </lineage>
</organism>
<evidence type="ECO:0000256" key="1">
    <source>
        <dbReference type="SAM" id="Phobius"/>
    </source>
</evidence>